<sequence>MNQDNTPYGDIALIMSSPYVRHLLAQHILSILEEIAPNAEFSARKADLRQPTIMLTMGLAAHTLIMSDDAAIPKPDPRVTRTFFPDILRFIKTAQARDRHFVVSALPSGGNHNKRSRLDRESSAIGMTESDLEPIREDLDILVSNELARQVLYCFLLKRVANMDLDMLNIWLPILTQALPRLFELTADASVTEAEEARLHTDANTANPEPKPIPVSAKIAAFELDAFLQSLISHMKQADHAAAAAILNKVDQELGPDSGKVLAIQTPLVKFLDQAGRLRHCAHEQTIVFLTECSHALSTEYSSANTLIKNKENAVFFIFAMAEHAAAHYAVDPAALESLKARYEGLVAASPKQAFNYRICQTNCSNAAKFLVV</sequence>
<reference evidence="1" key="1">
    <citation type="submission" date="2022-07" db="EMBL/GenBank/DDBJ databases">
        <title>Phylogenomic reconstructions and comparative analyses of Kickxellomycotina fungi.</title>
        <authorList>
            <person name="Reynolds N.K."/>
            <person name="Stajich J.E."/>
            <person name="Barry K."/>
            <person name="Grigoriev I.V."/>
            <person name="Crous P."/>
            <person name="Smith M.E."/>
        </authorList>
    </citation>
    <scope>NUCLEOTIDE SEQUENCE</scope>
    <source>
        <strain evidence="1">CBS 102833</strain>
    </source>
</reference>
<proteinExistence type="predicted"/>
<protein>
    <submittedName>
        <fullName evidence="1">Uncharacterized protein</fullName>
    </submittedName>
</protein>
<gene>
    <name evidence="1" type="ORF">H4S07_004975</name>
</gene>
<evidence type="ECO:0000313" key="1">
    <source>
        <dbReference type="EMBL" id="KAJ2801299.1"/>
    </source>
</evidence>
<organism evidence="1 2">
    <name type="scientific">Coemansia furcata</name>
    <dbReference type="NCBI Taxonomy" id="417177"/>
    <lineage>
        <taxon>Eukaryota</taxon>
        <taxon>Fungi</taxon>
        <taxon>Fungi incertae sedis</taxon>
        <taxon>Zoopagomycota</taxon>
        <taxon>Kickxellomycotina</taxon>
        <taxon>Kickxellomycetes</taxon>
        <taxon>Kickxellales</taxon>
        <taxon>Kickxellaceae</taxon>
        <taxon>Coemansia</taxon>
    </lineage>
</organism>
<dbReference type="EMBL" id="JANBUP010002225">
    <property type="protein sequence ID" value="KAJ2801299.1"/>
    <property type="molecule type" value="Genomic_DNA"/>
</dbReference>
<comment type="caution">
    <text evidence="1">The sequence shown here is derived from an EMBL/GenBank/DDBJ whole genome shotgun (WGS) entry which is preliminary data.</text>
</comment>
<name>A0ACC1L5N4_9FUNG</name>
<keyword evidence="2" id="KW-1185">Reference proteome</keyword>
<dbReference type="Proteomes" id="UP001140096">
    <property type="component" value="Unassembled WGS sequence"/>
</dbReference>
<accession>A0ACC1L5N4</accession>
<evidence type="ECO:0000313" key="2">
    <source>
        <dbReference type="Proteomes" id="UP001140096"/>
    </source>
</evidence>